<feature type="compositionally biased region" description="Acidic residues" evidence="7">
    <location>
        <begin position="279"/>
        <end position="308"/>
    </location>
</feature>
<feature type="compositionally biased region" description="Polar residues" evidence="7">
    <location>
        <begin position="585"/>
        <end position="617"/>
    </location>
</feature>
<feature type="region of interest" description="Disordered" evidence="7">
    <location>
        <begin position="775"/>
        <end position="795"/>
    </location>
</feature>
<protein>
    <recommendedName>
        <fullName evidence="3">HECT-type E3 ubiquitin transferase</fullName>
        <ecNumber evidence="3">2.3.2.26</ecNumber>
    </recommendedName>
</protein>
<keyword evidence="4" id="KW-0808">Transferase</keyword>
<gene>
    <name evidence="9" type="ORF">JVT61DRAFT_7757</name>
</gene>
<dbReference type="PANTHER" id="PTHR11254:SF67">
    <property type="entry name" value="E3 UBIQUITIN-PROTEIN LIGASE HUWE1"/>
    <property type="match status" value="1"/>
</dbReference>
<dbReference type="GO" id="GO:0000209">
    <property type="term" value="P:protein polyubiquitination"/>
    <property type="evidence" value="ECO:0007669"/>
    <property type="project" value="TreeGrafter"/>
</dbReference>
<dbReference type="Gene3D" id="3.30.2160.10">
    <property type="entry name" value="Hect, E3 ligase catalytic domain"/>
    <property type="match status" value="1"/>
</dbReference>
<feature type="domain" description="HECT" evidence="8">
    <location>
        <begin position="1351"/>
        <end position="1659"/>
    </location>
</feature>
<evidence type="ECO:0000256" key="6">
    <source>
        <dbReference type="PROSITE-ProRule" id="PRU00104"/>
    </source>
</evidence>
<feature type="region of interest" description="Disordered" evidence="7">
    <location>
        <begin position="198"/>
        <end position="312"/>
    </location>
</feature>
<evidence type="ECO:0000256" key="7">
    <source>
        <dbReference type="SAM" id="MobiDB-lite"/>
    </source>
</evidence>
<feature type="compositionally biased region" description="Polar residues" evidence="7">
    <location>
        <begin position="849"/>
        <end position="861"/>
    </location>
</feature>
<dbReference type="GO" id="GO:0006511">
    <property type="term" value="P:ubiquitin-dependent protein catabolic process"/>
    <property type="evidence" value="ECO:0007669"/>
    <property type="project" value="TreeGrafter"/>
</dbReference>
<dbReference type="Gene3D" id="3.90.1750.10">
    <property type="entry name" value="Hect, E3 ligase catalytic domains"/>
    <property type="match status" value="2"/>
</dbReference>
<dbReference type="CDD" id="cd00078">
    <property type="entry name" value="HECTc"/>
    <property type="match status" value="1"/>
</dbReference>
<evidence type="ECO:0000256" key="1">
    <source>
        <dbReference type="ARBA" id="ARBA00000885"/>
    </source>
</evidence>
<dbReference type="SMART" id="SM00119">
    <property type="entry name" value="HECTc"/>
    <property type="match status" value="1"/>
</dbReference>
<dbReference type="GO" id="GO:0005634">
    <property type="term" value="C:nucleus"/>
    <property type="evidence" value="ECO:0007669"/>
    <property type="project" value="TreeGrafter"/>
</dbReference>
<evidence type="ECO:0000313" key="10">
    <source>
        <dbReference type="Proteomes" id="UP000683000"/>
    </source>
</evidence>
<dbReference type="InterPro" id="IPR035983">
    <property type="entry name" value="Hect_E3_ubiquitin_ligase"/>
</dbReference>
<reference evidence="9" key="1">
    <citation type="submission" date="2021-03" db="EMBL/GenBank/DDBJ databases">
        <title>Evolutionary innovations through gain and loss of genes in the ectomycorrhizal Boletales.</title>
        <authorList>
            <person name="Wu G."/>
            <person name="Miyauchi S."/>
            <person name="Morin E."/>
            <person name="Yang Z.-L."/>
            <person name="Xu J."/>
            <person name="Martin F.M."/>
        </authorList>
    </citation>
    <scope>NUCLEOTIDE SEQUENCE</scope>
    <source>
        <strain evidence="9">BR01</strain>
    </source>
</reference>
<dbReference type="Proteomes" id="UP000683000">
    <property type="component" value="Unassembled WGS sequence"/>
</dbReference>
<name>A0A8I2YIG9_9AGAM</name>
<feature type="region of interest" description="Disordered" evidence="7">
    <location>
        <begin position="849"/>
        <end position="872"/>
    </location>
</feature>
<feature type="active site" description="Glycyl thioester intermediate" evidence="6">
    <location>
        <position position="1626"/>
    </location>
</feature>
<dbReference type="InterPro" id="IPR000569">
    <property type="entry name" value="HECT_dom"/>
</dbReference>
<dbReference type="InterPro" id="IPR050409">
    <property type="entry name" value="E3_ubiq-protein_ligase"/>
</dbReference>
<dbReference type="InterPro" id="IPR025527">
    <property type="entry name" value="HUWE1/Rev1_UBM"/>
</dbReference>
<dbReference type="Gene3D" id="3.30.2410.10">
    <property type="entry name" value="Hect, E3 ligase catalytic domain"/>
    <property type="match status" value="1"/>
</dbReference>
<dbReference type="SUPFAM" id="SSF56204">
    <property type="entry name" value="Hect, E3 ligase catalytic domain"/>
    <property type="match status" value="1"/>
</dbReference>
<dbReference type="FunFam" id="3.30.2410.10:FF:000004">
    <property type="entry name" value="E3 ubiquitin-protein ligase HUWE1, variant"/>
    <property type="match status" value="1"/>
</dbReference>
<keyword evidence="5 6" id="KW-0833">Ubl conjugation pathway</keyword>
<evidence type="ECO:0000259" key="8">
    <source>
        <dbReference type="PROSITE" id="PS50237"/>
    </source>
</evidence>
<sequence length="1659" mass="183527">MSVLVALCVDCSPGAEAKEVPADLVSIRKFALDVISRAIKETLPSESMDARYGRLLALTDLCYRLLTVRFSNNGSRKLPEESTTQIAKIMLEKNFVAILTNALGEVDLNFPNIRNLVASVLRPLENLTRIAIKMSRASEKAKDGSEGKAQSVGSISEDEEEEDIGVEDAAREETPDLYRHSALGMWEMEDVNYAQDDEMDEGDEDEGEDVDMEYGDETDSEATSNSDDVDAEEEEGEDEDESHDDGWRDEDEDYEEADLIENDEDGEADVAVVTGADQVLDEDMMWQDVGDEGDADDENGDEGDEDEGGEHVNVMHAEQDDEPDMSDEEEFRGDVGVVDVRDVAPGATDDVFTYSEPFDADGIEVQGREVNPFVPRRRGGADDVQVFGRTRNPPSAPSEATVHPLLLDASVGNNRMSTALSRGSRRQQRGGGTNLQTELIHSIEDIIGGEAVQVFQHIVNRSGGGRETIRVDVAPAALAGIEQGMIHLQRLAGAPSGPRVERIFRQGENHPDTRGLDPLFTVQRWAEEAKTVNGKHVSERANRKSKGGGPRRQAQLKAEEEAKKREAERSATEEAEVTETGADAQSNDGTAPPSEHSTAPVQEPTEQAPITDSTTSDVEMRDVPPPEPALAASQPELAGSSQAQERLTVIIHGSEVDITDMGIDPTFLEALAGRYPRRSHQSTQFLDALPPEIRAELIQQERLEQTRQTRPTTINDNAAPGAAADIDPASFIASLDPHLRQVVLLDSDDGLLQTLPSYMVAEAGAYREEAQNPRRFTFPTRGGHRATSRHSRSPPLFPQVLKKNLLFKVLVNICENGKTRMELFNLLLSILQSGPGDLTAVDKSFAQMSTRTPKTPSQQTPKAHGKQKAPDANNSVTLANLQNESVPDLVAQRCLEALAFIVSANELSSLFFLTEHELPAGLRKVNTKKGKGKEKQAPQTHYPIVLLLSLLDRQSLLRTPSIMDSVVSLLSTVTKPLASLKSEKETVPIAVPESSNEPTSSIPPAPSLPTSADGSRQQETSATAGAEGDQNQNKNETETENATGEQSDERILLACPPQIPHSVLRLIVNILTIGECSARTFQQSLTLIQNLSHIPDARDVIAQELKAKAQDCGQNVLADLNHLWASLQNPTQDILASSVASKFSSPSSDQTKLLRILKTLDYMYTPRSAGPLTDEARKSQDAEKVQNIYESFRFTPLWRRLGDCLAIIEAQPDMEHVATVLLPLIEALMVVCKYVGPKSTAGSMARTIRASASPRSSTTARESMEDLFVAFTDAHRKILNVMVRNNPSLMSGSFSLLVHNPRVLDFDNKRNYFTQQLHRRPASREHYGTLQLNVRRARVFEDSFQYLQRKTGDQIKHGKLSVRFYDEEGVDAGGVTREWFQILARQMFDPNNALFQPCCGRQTDVSTKQELLGQSGASVVFQLLGKPVDYRDVEWVDPEYYNSLCWILENDPTPLELTFSVEADEFGRNRIFPLKPEGETIPITLENRREFVQLSANFRLYSSISEQIENLVAGFYEIIPKELITIFNEQELELLISGTPDIDVDEWRAATEYNGYTSSDPVIVWWWRALKSFNREERAKVLSFATGTSRVPLNGFVDLQGVQGVQRFSIHRAYGDPDRLPQAHTCFNQIDLPQYSSYEMLRQQLLLAINEGGEGFGFA</sequence>
<comment type="pathway">
    <text evidence="2">Protein modification; protein ubiquitination.</text>
</comment>
<dbReference type="EC" id="2.3.2.26" evidence="3"/>
<dbReference type="PANTHER" id="PTHR11254">
    <property type="entry name" value="HECT DOMAIN UBIQUITIN-PROTEIN LIGASE"/>
    <property type="match status" value="1"/>
</dbReference>
<dbReference type="FunFam" id="3.30.2160.10:FF:000001">
    <property type="entry name" value="E3 ubiquitin-protein ligase NEDD4-like"/>
    <property type="match status" value="1"/>
</dbReference>
<organism evidence="9 10">
    <name type="scientific">Boletus reticuloceps</name>
    <dbReference type="NCBI Taxonomy" id="495285"/>
    <lineage>
        <taxon>Eukaryota</taxon>
        <taxon>Fungi</taxon>
        <taxon>Dikarya</taxon>
        <taxon>Basidiomycota</taxon>
        <taxon>Agaricomycotina</taxon>
        <taxon>Agaricomycetes</taxon>
        <taxon>Agaricomycetidae</taxon>
        <taxon>Boletales</taxon>
        <taxon>Boletineae</taxon>
        <taxon>Boletaceae</taxon>
        <taxon>Boletoideae</taxon>
        <taxon>Boletus</taxon>
    </lineage>
</organism>
<feature type="compositionally biased region" description="Basic and acidic residues" evidence="7">
    <location>
        <begin position="168"/>
        <end position="179"/>
    </location>
</feature>
<feature type="compositionally biased region" description="Acidic residues" evidence="7">
    <location>
        <begin position="227"/>
        <end position="268"/>
    </location>
</feature>
<feature type="compositionally biased region" description="Basic and acidic residues" evidence="7">
    <location>
        <begin position="557"/>
        <end position="572"/>
    </location>
</feature>
<feature type="compositionally biased region" description="Acidic residues" evidence="7">
    <location>
        <begin position="156"/>
        <end position="166"/>
    </location>
</feature>
<evidence type="ECO:0000313" key="9">
    <source>
        <dbReference type="EMBL" id="KAG6372317.1"/>
    </source>
</evidence>
<dbReference type="Pfam" id="PF00632">
    <property type="entry name" value="HECT"/>
    <property type="match status" value="1"/>
</dbReference>
<feature type="compositionally biased region" description="Polar residues" evidence="7">
    <location>
        <begin position="1008"/>
        <end position="1023"/>
    </location>
</feature>
<feature type="compositionally biased region" description="Low complexity" evidence="7">
    <location>
        <begin position="1030"/>
        <end position="1045"/>
    </location>
</feature>
<comment type="catalytic activity">
    <reaction evidence="1">
        <text>S-ubiquitinyl-[E2 ubiquitin-conjugating enzyme]-L-cysteine + [acceptor protein]-L-lysine = [E2 ubiquitin-conjugating enzyme]-L-cysteine + N(6)-ubiquitinyl-[acceptor protein]-L-lysine.</text>
        <dbReference type="EC" id="2.3.2.26"/>
    </reaction>
</comment>
<comment type="caution">
    <text evidence="9">The sequence shown here is derived from an EMBL/GenBank/DDBJ whole genome shotgun (WGS) entry which is preliminary data.</text>
</comment>
<dbReference type="Pfam" id="PF14377">
    <property type="entry name" value="UBM"/>
    <property type="match status" value="3"/>
</dbReference>
<feature type="compositionally biased region" description="Acidic residues" evidence="7">
    <location>
        <begin position="198"/>
        <end position="220"/>
    </location>
</feature>
<feature type="compositionally biased region" description="Basic residues" evidence="7">
    <location>
        <begin position="782"/>
        <end position="792"/>
    </location>
</feature>
<keyword evidence="10" id="KW-1185">Reference proteome</keyword>
<feature type="region of interest" description="Disordered" evidence="7">
    <location>
        <begin position="138"/>
        <end position="183"/>
    </location>
</feature>
<evidence type="ECO:0000256" key="4">
    <source>
        <dbReference type="ARBA" id="ARBA00022679"/>
    </source>
</evidence>
<feature type="compositionally biased region" description="Basic and acidic residues" evidence="7">
    <location>
        <begin position="530"/>
        <end position="542"/>
    </location>
</feature>
<dbReference type="GO" id="GO:0005737">
    <property type="term" value="C:cytoplasm"/>
    <property type="evidence" value="ECO:0007669"/>
    <property type="project" value="TreeGrafter"/>
</dbReference>
<dbReference type="PROSITE" id="PS50237">
    <property type="entry name" value="HECT"/>
    <property type="match status" value="1"/>
</dbReference>
<dbReference type="GO" id="GO:0061630">
    <property type="term" value="F:ubiquitin protein ligase activity"/>
    <property type="evidence" value="ECO:0007669"/>
    <property type="project" value="UniProtKB-EC"/>
</dbReference>
<feature type="region of interest" description="Disordered" evidence="7">
    <location>
        <begin position="982"/>
        <end position="1048"/>
    </location>
</feature>
<feature type="region of interest" description="Disordered" evidence="7">
    <location>
        <begin position="530"/>
        <end position="641"/>
    </location>
</feature>
<proteinExistence type="predicted"/>
<accession>A0A8I2YIG9</accession>
<evidence type="ECO:0000256" key="5">
    <source>
        <dbReference type="ARBA" id="ARBA00022786"/>
    </source>
</evidence>
<evidence type="ECO:0000256" key="2">
    <source>
        <dbReference type="ARBA" id="ARBA00004906"/>
    </source>
</evidence>
<dbReference type="EMBL" id="JAGFBS010000028">
    <property type="protein sequence ID" value="KAG6372317.1"/>
    <property type="molecule type" value="Genomic_DNA"/>
</dbReference>
<dbReference type="OrthoDB" id="8068875at2759"/>
<evidence type="ECO:0000256" key="3">
    <source>
        <dbReference type="ARBA" id="ARBA00012485"/>
    </source>
</evidence>